<keyword evidence="1" id="KW-0472">Membrane</keyword>
<dbReference type="Proteomes" id="UP001601303">
    <property type="component" value="Unassembled WGS sequence"/>
</dbReference>
<keyword evidence="1" id="KW-0812">Transmembrane</keyword>
<proteinExistence type="predicted"/>
<evidence type="ECO:0000256" key="1">
    <source>
        <dbReference type="SAM" id="Phobius"/>
    </source>
</evidence>
<evidence type="ECO:0000313" key="3">
    <source>
        <dbReference type="Proteomes" id="UP001601303"/>
    </source>
</evidence>
<sequence>MHDVLPAAVALTGSGLCLAGHVPGPVRRWGPHAVVLAVTLLMVVGSPGPHPLLVGAGVTAGMCLFTRGPVAADLAVMAVVTAAMAGLPDGQHHHADSHGLFALAVVLWLLARAGAVMHRALRPGVPCAGPLSGAGGAMMALGMAAMLA</sequence>
<dbReference type="EMBL" id="JBIAHM010000018">
    <property type="protein sequence ID" value="MFE9605129.1"/>
    <property type="molecule type" value="Genomic_DNA"/>
</dbReference>
<keyword evidence="3" id="KW-1185">Reference proteome</keyword>
<evidence type="ECO:0000313" key="2">
    <source>
        <dbReference type="EMBL" id="MFE9605129.1"/>
    </source>
</evidence>
<feature type="transmembrane region" description="Helical" evidence="1">
    <location>
        <begin position="97"/>
        <end position="115"/>
    </location>
</feature>
<protein>
    <recommendedName>
        <fullName evidence="4">Prepilin type IV endopeptidase peptidase domain-containing protein</fullName>
    </recommendedName>
</protein>
<dbReference type="RefSeq" id="WP_388113953.1">
    <property type="nucleotide sequence ID" value="NZ_JBIAHM010000018.1"/>
</dbReference>
<name>A0ABW6MHC8_9ACTN</name>
<feature type="transmembrane region" description="Helical" evidence="1">
    <location>
        <begin position="29"/>
        <end position="45"/>
    </location>
</feature>
<reference evidence="2 3" key="1">
    <citation type="submission" date="2024-10" db="EMBL/GenBank/DDBJ databases">
        <title>The Natural Products Discovery Center: Release of the First 8490 Sequenced Strains for Exploring Actinobacteria Biosynthetic Diversity.</title>
        <authorList>
            <person name="Kalkreuter E."/>
            <person name="Kautsar S.A."/>
            <person name="Yang D."/>
            <person name="Bader C.D."/>
            <person name="Teijaro C.N."/>
            <person name="Fluegel L."/>
            <person name="Davis C.M."/>
            <person name="Simpson J.R."/>
            <person name="Lauterbach L."/>
            <person name="Steele A.D."/>
            <person name="Gui C."/>
            <person name="Meng S."/>
            <person name="Li G."/>
            <person name="Viehrig K."/>
            <person name="Ye F."/>
            <person name="Su P."/>
            <person name="Kiefer A.F."/>
            <person name="Nichols A."/>
            <person name="Cepeda A.J."/>
            <person name="Yan W."/>
            <person name="Fan B."/>
            <person name="Jiang Y."/>
            <person name="Adhikari A."/>
            <person name="Zheng C.-J."/>
            <person name="Schuster L."/>
            <person name="Cowan T.M."/>
            <person name="Smanski M.J."/>
            <person name="Chevrette M.G."/>
            <person name="De Carvalho L.P.S."/>
            <person name="Shen B."/>
        </authorList>
    </citation>
    <scope>NUCLEOTIDE SEQUENCE [LARGE SCALE GENOMIC DNA]</scope>
    <source>
        <strain evidence="2 3">NPDC006488</strain>
    </source>
</reference>
<keyword evidence="1" id="KW-1133">Transmembrane helix</keyword>
<evidence type="ECO:0008006" key="4">
    <source>
        <dbReference type="Google" id="ProtNLM"/>
    </source>
</evidence>
<accession>A0ABW6MHC8</accession>
<feature type="transmembrane region" description="Helical" evidence="1">
    <location>
        <begin position="127"/>
        <end position="147"/>
    </location>
</feature>
<feature type="transmembrane region" description="Helical" evidence="1">
    <location>
        <begin position="52"/>
        <end position="85"/>
    </location>
</feature>
<gene>
    <name evidence="2" type="ORF">ACFYNQ_42115</name>
</gene>
<comment type="caution">
    <text evidence="2">The sequence shown here is derived from an EMBL/GenBank/DDBJ whole genome shotgun (WGS) entry which is preliminary data.</text>
</comment>
<organism evidence="2 3">
    <name type="scientific">Streptomyces hokutonensis</name>
    <dbReference type="NCBI Taxonomy" id="1306990"/>
    <lineage>
        <taxon>Bacteria</taxon>
        <taxon>Bacillati</taxon>
        <taxon>Actinomycetota</taxon>
        <taxon>Actinomycetes</taxon>
        <taxon>Kitasatosporales</taxon>
        <taxon>Streptomycetaceae</taxon>
        <taxon>Streptomyces</taxon>
    </lineage>
</organism>